<evidence type="ECO:0000256" key="2">
    <source>
        <dbReference type="ARBA" id="ARBA00007430"/>
    </source>
</evidence>
<dbReference type="Pfam" id="PF13440">
    <property type="entry name" value="Polysacc_synt_3"/>
    <property type="match status" value="1"/>
</dbReference>
<sequence length="491" mass="51201">MASSSLAHAAARGSLFTLGAQAARIVLQLVSVVVLARLLTPHDYGLLAIVLVLVGLGEIFRDFGLTSASIQAPTLSSGQRDNLFWINALIGMGLAVLMLLGSWPLGAVTGEPEIVGMAQWLSLTFVLNGLATQHRASLMRALRLRPLAIADVASAAIGLAVAIVVALAGGGFWALVAQQLTAGTVALVGVVIGGGWLPGRYARHESVRSMVSLGWNLVAANLVQYGARQVDTIVVGVRFGTSSLGLYNRSFHLIMTPLGQVRSPLQSVALPVLARLQQDLPRFDTYVTAAQLALGYLIGIPLALVAGLADPVVVIMLGDAWADASPLLRMFAIAGLLTTLSYVGYWVYLARGLGGQLLRFTLCTAVIKIACIAVGSFFGVVGVVVAIAVYHAIEWPISLAWLSRITPMPTRRLYAGALRIVGVATFAGTAAWAAGAAVAALGPWAQVGVGSAAGLLLAAAALVVPAYRRDAGSLLGFMRLMVTRQRTADAS</sequence>
<dbReference type="CDD" id="cd13127">
    <property type="entry name" value="MATE_tuaB_like"/>
    <property type="match status" value="1"/>
</dbReference>
<keyword evidence="4 7" id="KW-0812">Transmembrane</keyword>
<gene>
    <name evidence="8" type="ORF">EDD26_2781</name>
</gene>
<feature type="transmembrane region" description="Helical" evidence="7">
    <location>
        <begin position="285"/>
        <end position="307"/>
    </location>
</feature>
<dbReference type="PANTHER" id="PTHR30250">
    <property type="entry name" value="PST FAMILY PREDICTED COLANIC ACID TRANSPORTER"/>
    <property type="match status" value="1"/>
</dbReference>
<evidence type="ECO:0000256" key="7">
    <source>
        <dbReference type="SAM" id="Phobius"/>
    </source>
</evidence>
<feature type="transmembrane region" description="Helical" evidence="7">
    <location>
        <begin position="46"/>
        <end position="63"/>
    </location>
</feature>
<evidence type="ECO:0000256" key="6">
    <source>
        <dbReference type="ARBA" id="ARBA00023136"/>
    </source>
</evidence>
<evidence type="ECO:0000313" key="8">
    <source>
        <dbReference type="EMBL" id="ROR67370.1"/>
    </source>
</evidence>
<dbReference type="RefSeq" id="WP_123698241.1">
    <property type="nucleotide sequence ID" value="NZ_RKHJ01000001.1"/>
</dbReference>
<dbReference type="Proteomes" id="UP000275456">
    <property type="component" value="Unassembled WGS sequence"/>
</dbReference>
<evidence type="ECO:0000313" key="9">
    <source>
        <dbReference type="Proteomes" id="UP000275456"/>
    </source>
</evidence>
<comment type="subcellular location">
    <subcellularLocation>
        <location evidence="1">Cell membrane</location>
        <topology evidence="1">Multi-pass membrane protein</topology>
    </subcellularLocation>
</comment>
<proteinExistence type="inferred from homology"/>
<dbReference type="PANTHER" id="PTHR30250:SF10">
    <property type="entry name" value="LIPOPOLYSACCHARIDE BIOSYNTHESIS PROTEIN WZXC"/>
    <property type="match status" value="1"/>
</dbReference>
<dbReference type="EMBL" id="RKHJ01000001">
    <property type="protein sequence ID" value="ROR67370.1"/>
    <property type="molecule type" value="Genomic_DNA"/>
</dbReference>
<evidence type="ECO:0000256" key="3">
    <source>
        <dbReference type="ARBA" id="ARBA00022475"/>
    </source>
</evidence>
<evidence type="ECO:0000256" key="5">
    <source>
        <dbReference type="ARBA" id="ARBA00022989"/>
    </source>
</evidence>
<organism evidence="8 9">
    <name type="scientific">Agrococcus jenensis</name>
    <dbReference type="NCBI Taxonomy" id="46353"/>
    <lineage>
        <taxon>Bacteria</taxon>
        <taxon>Bacillati</taxon>
        <taxon>Actinomycetota</taxon>
        <taxon>Actinomycetes</taxon>
        <taxon>Micrococcales</taxon>
        <taxon>Microbacteriaceae</taxon>
        <taxon>Agrococcus</taxon>
    </lineage>
</organism>
<dbReference type="OrthoDB" id="9770347at2"/>
<keyword evidence="3" id="KW-1003">Cell membrane</keyword>
<comment type="similarity">
    <text evidence="2">Belongs to the polysaccharide synthase family.</text>
</comment>
<keyword evidence="6 7" id="KW-0472">Membrane</keyword>
<protein>
    <submittedName>
        <fullName evidence="8">PST family polysaccharide transporter</fullName>
    </submittedName>
</protein>
<feature type="transmembrane region" description="Helical" evidence="7">
    <location>
        <begin position="447"/>
        <end position="467"/>
    </location>
</feature>
<feature type="transmembrane region" description="Helical" evidence="7">
    <location>
        <begin position="83"/>
        <end position="102"/>
    </location>
</feature>
<dbReference type="GO" id="GO:0005886">
    <property type="term" value="C:plasma membrane"/>
    <property type="evidence" value="ECO:0007669"/>
    <property type="project" value="UniProtKB-SubCell"/>
</dbReference>
<dbReference type="InterPro" id="IPR050833">
    <property type="entry name" value="Poly_Biosynth_Transport"/>
</dbReference>
<feature type="transmembrane region" description="Helical" evidence="7">
    <location>
        <begin position="413"/>
        <end position="440"/>
    </location>
</feature>
<feature type="transmembrane region" description="Helical" evidence="7">
    <location>
        <begin position="114"/>
        <end position="131"/>
    </location>
</feature>
<feature type="transmembrane region" description="Helical" evidence="7">
    <location>
        <begin position="327"/>
        <end position="348"/>
    </location>
</feature>
<feature type="transmembrane region" description="Helical" evidence="7">
    <location>
        <begin position="360"/>
        <end position="393"/>
    </location>
</feature>
<name>A0A3N2AWM8_9MICO</name>
<evidence type="ECO:0000256" key="4">
    <source>
        <dbReference type="ARBA" id="ARBA00022692"/>
    </source>
</evidence>
<keyword evidence="5 7" id="KW-1133">Transmembrane helix</keyword>
<reference evidence="8 9" key="1">
    <citation type="submission" date="2018-11" db="EMBL/GenBank/DDBJ databases">
        <title>Sequencing the genomes of 1000 actinobacteria strains.</title>
        <authorList>
            <person name="Klenk H.-P."/>
        </authorList>
    </citation>
    <scope>NUCLEOTIDE SEQUENCE [LARGE SCALE GENOMIC DNA]</scope>
    <source>
        <strain evidence="8 9">DSM 9580</strain>
    </source>
</reference>
<evidence type="ECO:0000256" key="1">
    <source>
        <dbReference type="ARBA" id="ARBA00004651"/>
    </source>
</evidence>
<feature type="transmembrane region" description="Helical" evidence="7">
    <location>
        <begin position="152"/>
        <end position="174"/>
    </location>
</feature>
<accession>A0A3N2AWM8</accession>
<comment type="caution">
    <text evidence="8">The sequence shown here is derived from an EMBL/GenBank/DDBJ whole genome shotgun (WGS) entry which is preliminary data.</text>
</comment>
<feature type="transmembrane region" description="Helical" evidence="7">
    <location>
        <begin position="180"/>
        <end position="199"/>
    </location>
</feature>
<keyword evidence="9" id="KW-1185">Reference proteome</keyword>
<dbReference type="AlphaFoldDB" id="A0A3N2AWM8"/>